<dbReference type="OrthoDB" id="9790023at2"/>
<dbReference type="EMBL" id="JPWF01000002">
    <property type="protein sequence ID" value="RCK38863.1"/>
    <property type="molecule type" value="Genomic_DNA"/>
</dbReference>
<protein>
    <submittedName>
        <fullName evidence="1">GlcNAc-PI de-N-acetylase</fullName>
    </submittedName>
</protein>
<evidence type="ECO:0000313" key="1">
    <source>
        <dbReference type="EMBL" id="RCK38863.1"/>
    </source>
</evidence>
<sequence>MTRVLVVAAHPDDDILGCGGTIARHCDNGDEVQVVFMTDGVSARGIDRKAVADRWKACENALSVLGVGLYHRLSFPDNEMDSVSLLSIVKKIENIASDVAPDIVYSHFMGDLNIDHMLTARAVFTTFRPQPGSSVRTLLSFEVPSSTGWLKNDFCPNYYVDISDQIERKVSALLSYNMELRDEPHARSLSAIKNLAKYRGSSVGKKFAEAFMLERNVIWDE</sequence>
<dbReference type="Gene3D" id="3.40.50.10320">
    <property type="entry name" value="LmbE-like"/>
    <property type="match status" value="1"/>
</dbReference>
<dbReference type="InterPro" id="IPR003737">
    <property type="entry name" value="GlcNAc_PI_deacetylase-related"/>
</dbReference>
<dbReference type="AlphaFoldDB" id="A0A367WBQ6"/>
<dbReference type="SUPFAM" id="SSF102588">
    <property type="entry name" value="LmbE-like"/>
    <property type="match status" value="1"/>
</dbReference>
<organism evidence="1 2">
    <name type="scientific">Thalassospira profundimaris</name>
    <dbReference type="NCBI Taxonomy" id="502049"/>
    <lineage>
        <taxon>Bacteria</taxon>
        <taxon>Pseudomonadati</taxon>
        <taxon>Pseudomonadota</taxon>
        <taxon>Alphaproteobacteria</taxon>
        <taxon>Rhodospirillales</taxon>
        <taxon>Thalassospiraceae</taxon>
        <taxon>Thalassospira</taxon>
    </lineage>
</organism>
<dbReference type="Proteomes" id="UP000253226">
    <property type="component" value="Unassembled WGS sequence"/>
</dbReference>
<proteinExistence type="predicted"/>
<dbReference type="PANTHER" id="PTHR12993">
    <property type="entry name" value="N-ACETYLGLUCOSAMINYL-PHOSPHATIDYLINOSITOL DE-N-ACETYLASE-RELATED"/>
    <property type="match status" value="1"/>
</dbReference>
<dbReference type="GO" id="GO:0016811">
    <property type="term" value="F:hydrolase activity, acting on carbon-nitrogen (but not peptide) bonds, in linear amides"/>
    <property type="evidence" value="ECO:0007669"/>
    <property type="project" value="TreeGrafter"/>
</dbReference>
<accession>A0A367WBQ6</accession>
<dbReference type="PANTHER" id="PTHR12993:SF11">
    <property type="entry name" value="N-ACETYLGLUCOSAMINYL-PHOSPHATIDYLINOSITOL DE-N-ACETYLASE"/>
    <property type="match status" value="1"/>
</dbReference>
<dbReference type="Pfam" id="PF02585">
    <property type="entry name" value="PIG-L"/>
    <property type="match status" value="1"/>
</dbReference>
<reference evidence="1 2" key="1">
    <citation type="submission" date="2014-07" db="EMBL/GenBank/DDBJ databases">
        <title>Draft genome sequence of Thalassospira profundimaris 35.</title>
        <authorList>
            <person name="Lai Q."/>
            <person name="Shao Z."/>
        </authorList>
    </citation>
    <scope>NUCLEOTIDE SEQUENCE [LARGE SCALE GENOMIC DNA]</scope>
    <source>
        <strain evidence="1 2">35</strain>
    </source>
</reference>
<dbReference type="RefSeq" id="WP_114100921.1">
    <property type="nucleotide sequence ID" value="NZ_JPWF01000002.1"/>
</dbReference>
<dbReference type="InterPro" id="IPR024078">
    <property type="entry name" value="LmbE-like_dom_sf"/>
</dbReference>
<evidence type="ECO:0000313" key="2">
    <source>
        <dbReference type="Proteomes" id="UP000253226"/>
    </source>
</evidence>
<name>A0A367WBQ6_9PROT</name>
<comment type="caution">
    <text evidence="1">The sequence shown here is derived from an EMBL/GenBank/DDBJ whole genome shotgun (WGS) entry which is preliminary data.</text>
</comment>
<gene>
    <name evidence="1" type="ORF">TH19_03430</name>
</gene>